<dbReference type="EMBL" id="JAGEVF010000014">
    <property type="protein sequence ID" value="MBO3117921.1"/>
    <property type="molecule type" value="Genomic_DNA"/>
</dbReference>
<gene>
    <name evidence="1" type="ORF">J4050_14285</name>
</gene>
<keyword evidence="2" id="KW-1185">Reference proteome</keyword>
<dbReference type="PROSITE" id="PS51257">
    <property type="entry name" value="PROKAR_LIPOPROTEIN"/>
    <property type="match status" value="1"/>
</dbReference>
<name>A0ABS3T597_9FLAO</name>
<organism evidence="1 2">
    <name type="scientific">Winogradskyella pelagia</name>
    <dbReference type="NCBI Taxonomy" id="2819984"/>
    <lineage>
        <taxon>Bacteria</taxon>
        <taxon>Pseudomonadati</taxon>
        <taxon>Bacteroidota</taxon>
        <taxon>Flavobacteriia</taxon>
        <taxon>Flavobacteriales</taxon>
        <taxon>Flavobacteriaceae</taxon>
        <taxon>Winogradskyella</taxon>
    </lineage>
</organism>
<protein>
    <submittedName>
        <fullName evidence="1">Uncharacterized protein</fullName>
    </submittedName>
</protein>
<comment type="caution">
    <text evidence="1">The sequence shown here is derived from an EMBL/GenBank/DDBJ whole genome shotgun (WGS) entry which is preliminary data.</text>
</comment>
<sequence>MKPKQLLCAFILSFFILGCSSDDQVYVIAEDPGIRATIDGGTYSDYNYQDGVYEITSNGNGSVLSIDSADINGDMLTLFLNATGGFDAGVVKDMGNVDENNFVTYVLIRQQNLQLSYYSDSGQVTITSNVPHPTEEGTRLISGTFEVAASSTTPNHTTTITGTFIDLSY</sequence>
<evidence type="ECO:0000313" key="1">
    <source>
        <dbReference type="EMBL" id="MBO3117921.1"/>
    </source>
</evidence>
<reference evidence="1 2" key="1">
    <citation type="submission" date="2021-03" db="EMBL/GenBank/DDBJ databases">
        <title>Winogradskyella sp. nov., isolated from costal sediment.</title>
        <authorList>
            <person name="Gao C."/>
        </authorList>
    </citation>
    <scope>NUCLEOTIDE SEQUENCE [LARGE SCALE GENOMIC DNA]</scope>
    <source>
        <strain evidence="1 2">DF17</strain>
    </source>
</reference>
<dbReference type="Proteomes" id="UP000676776">
    <property type="component" value="Unassembled WGS sequence"/>
</dbReference>
<proteinExistence type="predicted"/>
<dbReference type="RefSeq" id="WP_208155278.1">
    <property type="nucleotide sequence ID" value="NZ_JAGEVF010000014.1"/>
</dbReference>
<evidence type="ECO:0000313" key="2">
    <source>
        <dbReference type="Proteomes" id="UP000676776"/>
    </source>
</evidence>
<accession>A0ABS3T597</accession>